<organism evidence="2 3">
    <name type="scientific">Niabella digestorum</name>
    <dbReference type="NCBI Taxonomy" id="3117701"/>
    <lineage>
        <taxon>Bacteria</taxon>
        <taxon>Pseudomonadati</taxon>
        <taxon>Bacteroidota</taxon>
        <taxon>Chitinophagia</taxon>
        <taxon>Chitinophagales</taxon>
        <taxon>Chitinophagaceae</taxon>
        <taxon>Niabella</taxon>
    </lineage>
</organism>
<dbReference type="PROSITE" id="PS51257">
    <property type="entry name" value="PROKAR_LIPOPROTEIN"/>
    <property type="match status" value="1"/>
</dbReference>
<evidence type="ECO:0008006" key="4">
    <source>
        <dbReference type="Google" id="ProtNLM"/>
    </source>
</evidence>
<accession>A0ABU7RDN5</accession>
<dbReference type="EMBL" id="JAZGLY010000001">
    <property type="protein sequence ID" value="MEE6186046.1"/>
    <property type="molecule type" value="Genomic_DNA"/>
</dbReference>
<dbReference type="Proteomes" id="UP001357452">
    <property type="component" value="Unassembled WGS sequence"/>
</dbReference>
<gene>
    <name evidence="2" type="ORF">V2H41_02045</name>
</gene>
<keyword evidence="3" id="KW-1185">Reference proteome</keyword>
<feature type="chain" id="PRO_5046080700" description="Lipoprotein" evidence="1">
    <location>
        <begin position="19"/>
        <end position="129"/>
    </location>
</feature>
<keyword evidence="1" id="KW-0732">Signal</keyword>
<protein>
    <recommendedName>
        <fullName evidence="4">Lipoprotein</fullName>
    </recommendedName>
</protein>
<dbReference type="RefSeq" id="WP_330973451.1">
    <property type="nucleotide sequence ID" value="NZ_JAZGLY010000001.1"/>
</dbReference>
<proteinExistence type="predicted"/>
<sequence>MKQCIAFLFIATAVTLTACHKSVSVSQQHKLKARFEIAGLCSNYTFSLIEGNLDTSLVVGSWTNPSTDKTYKNAFGVSNPCSLSSNLKEGDEFYFEIVPERQSNCAVCMAYYPTPPKKLNIKVLEVVKK</sequence>
<name>A0ABU7RDN5_9BACT</name>
<comment type="caution">
    <text evidence="2">The sequence shown here is derived from an EMBL/GenBank/DDBJ whole genome shotgun (WGS) entry which is preliminary data.</text>
</comment>
<reference evidence="2 3" key="1">
    <citation type="submission" date="2024-01" db="EMBL/GenBank/DDBJ databases">
        <title>Niabella digestum sp. nov., isolated from waste digestion system.</title>
        <authorList>
            <person name="Zhang L."/>
        </authorList>
    </citation>
    <scope>NUCLEOTIDE SEQUENCE [LARGE SCALE GENOMIC DNA]</scope>
    <source>
        <strain evidence="2 3">A18</strain>
    </source>
</reference>
<feature type="signal peptide" evidence="1">
    <location>
        <begin position="1"/>
        <end position="18"/>
    </location>
</feature>
<evidence type="ECO:0000256" key="1">
    <source>
        <dbReference type="SAM" id="SignalP"/>
    </source>
</evidence>
<evidence type="ECO:0000313" key="2">
    <source>
        <dbReference type="EMBL" id="MEE6186046.1"/>
    </source>
</evidence>
<evidence type="ECO:0000313" key="3">
    <source>
        <dbReference type="Proteomes" id="UP001357452"/>
    </source>
</evidence>